<gene>
    <name evidence="1" type="ORF">GCM10010136_32380</name>
</gene>
<accession>A0A8J3DUX6</accession>
<dbReference type="RefSeq" id="WP_189492584.1">
    <property type="nucleotide sequence ID" value="NZ_BMZO01000011.1"/>
</dbReference>
<protein>
    <submittedName>
        <fullName evidence="1">Uncharacterized protein</fullName>
    </submittedName>
</protein>
<reference evidence="1" key="2">
    <citation type="submission" date="2020-09" db="EMBL/GenBank/DDBJ databases">
        <authorList>
            <person name="Sun Q."/>
            <person name="Kim S."/>
        </authorList>
    </citation>
    <scope>NUCLEOTIDE SEQUENCE</scope>
    <source>
        <strain evidence="1">KCTC 42097</strain>
    </source>
</reference>
<dbReference type="AlphaFoldDB" id="A0A8J3DUX6"/>
<dbReference type="EMBL" id="BMZO01000011">
    <property type="protein sequence ID" value="GHC79644.1"/>
    <property type="molecule type" value="Genomic_DNA"/>
</dbReference>
<name>A0A8J3DUX6_9HYPH</name>
<evidence type="ECO:0000313" key="2">
    <source>
        <dbReference type="Proteomes" id="UP000641137"/>
    </source>
</evidence>
<reference evidence="1" key="1">
    <citation type="journal article" date="2014" name="Int. J. Syst. Evol. Microbiol.">
        <title>Complete genome sequence of Corynebacterium casei LMG S-19264T (=DSM 44701T), isolated from a smear-ripened cheese.</title>
        <authorList>
            <consortium name="US DOE Joint Genome Institute (JGI-PGF)"/>
            <person name="Walter F."/>
            <person name="Albersmeier A."/>
            <person name="Kalinowski J."/>
            <person name="Ruckert C."/>
        </authorList>
    </citation>
    <scope>NUCLEOTIDE SEQUENCE</scope>
    <source>
        <strain evidence="1">KCTC 42097</strain>
    </source>
</reference>
<proteinExistence type="predicted"/>
<organism evidence="1 2">
    <name type="scientific">Limoniibacter endophyticus</name>
    <dbReference type="NCBI Taxonomy" id="1565040"/>
    <lineage>
        <taxon>Bacteria</taxon>
        <taxon>Pseudomonadati</taxon>
        <taxon>Pseudomonadota</taxon>
        <taxon>Alphaproteobacteria</taxon>
        <taxon>Hyphomicrobiales</taxon>
        <taxon>Bartonellaceae</taxon>
        <taxon>Limoniibacter</taxon>
    </lineage>
</organism>
<sequence>MAKPKVVYARPGDMFEIRMVCNEDFDLSSRDWREQVYPTSMLVMTVRPGEIAFADPMTRQVPWPRTLAEQEKQG</sequence>
<comment type="caution">
    <text evidence="1">The sequence shown here is derived from an EMBL/GenBank/DDBJ whole genome shotgun (WGS) entry which is preliminary data.</text>
</comment>
<evidence type="ECO:0000313" key="1">
    <source>
        <dbReference type="EMBL" id="GHC79644.1"/>
    </source>
</evidence>
<dbReference type="Proteomes" id="UP000641137">
    <property type="component" value="Unassembled WGS sequence"/>
</dbReference>
<keyword evidence="2" id="KW-1185">Reference proteome</keyword>